<evidence type="ECO:0000313" key="3">
    <source>
        <dbReference type="Proteomes" id="UP000823561"/>
    </source>
</evidence>
<protein>
    <submittedName>
        <fullName evidence="2">Uncharacterized protein</fullName>
    </submittedName>
</protein>
<dbReference type="GO" id="GO:0051382">
    <property type="term" value="P:kinetochore assembly"/>
    <property type="evidence" value="ECO:0007669"/>
    <property type="project" value="InterPro"/>
</dbReference>
<evidence type="ECO:0000313" key="2">
    <source>
        <dbReference type="EMBL" id="KAG5270739.1"/>
    </source>
</evidence>
<sequence>MDSLEDVSARLILRNVLQTEKAKSPVKERVTRLQSQPATQRRMSRIKTGRKTSGARSPLVALQQKLKQRVREGASCSPPPTSKQNKESTKKPPQPLLEYQLATPRVLLRRIIQTQAEAPMVSNQPDAKDVNPIMSHTPCTEEVRPLSSESNLYYDCQRDPEVQSELDLSNITLELMQPIPKGLSRKRAPTSISVSAFERQLEHLTEGVAEPDVLEDFSSNSSLSLTLNTPSLHVTAQRGHLQRKPVSRELVTEEVFDKAVHIRLQECPEPSGILASKMERDSSWQGFTLGMSDVTVPELTTDIIMNKTALYTQSLSRPATVDCVEELQTNPSEKEELEYMKQTTITEVGSTYPDEMVPETQEEEEFVSGTTSEITHMDDPDHVRVEPMSECKVQDSGQEAEKQQLDKSTANSSGVIPESLSLVVEELQAKIVECYDGTTLTPAIESEEIENGSEVVQMARGLPDDKEMDTLQYPEQVVHNSVYFSEHGATSEVSTKTRKSGCMFNVGAEKDYVQLKCKTGRQSDHVLDPDSALPSMLSERTNEELEEENDCQELAQQTPVFVRQRKEEPTIALSPPVVNSGNPRPVAGKSQPHQKRRPAVDRILRRAILPKTYVLTMFRHFAKTKVSSDVYPVVNDM</sequence>
<dbReference type="GO" id="GO:0003677">
    <property type="term" value="F:DNA binding"/>
    <property type="evidence" value="ECO:0007669"/>
    <property type="project" value="InterPro"/>
</dbReference>
<dbReference type="EMBL" id="JADWDJ010000014">
    <property type="protein sequence ID" value="KAG5270739.1"/>
    <property type="molecule type" value="Genomic_DNA"/>
</dbReference>
<comment type="caution">
    <text evidence="2">The sequence shown here is derived from an EMBL/GenBank/DDBJ whole genome shotgun (WGS) entry which is preliminary data.</text>
</comment>
<gene>
    <name evidence="2" type="ORF">AALO_G00196070</name>
</gene>
<dbReference type="PANTHER" id="PTHR46904">
    <property type="entry name" value="CENTROMERE PROTEIN T"/>
    <property type="match status" value="1"/>
</dbReference>
<keyword evidence="3" id="KW-1185">Reference proteome</keyword>
<feature type="region of interest" description="Disordered" evidence="1">
    <location>
        <begin position="573"/>
        <end position="598"/>
    </location>
</feature>
<dbReference type="Proteomes" id="UP000823561">
    <property type="component" value="Chromosome 14"/>
</dbReference>
<feature type="region of interest" description="Disordered" evidence="1">
    <location>
        <begin position="390"/>
        <end position="413"/>
    </location>
</feature>
<feature type="compositionally biased region" description="Polar residues" evidence="1">
    <location>
        <begin position="32"/>
        <end position="41"/>
    </location>
</feature>
<accession>A0AAV6G6I5</accession>
<evidence type="ECO:0000256" key="1">
    <source>
        <dbReference type="SAM" id="MobiDB-lite"/>
    </source>
</evidence>
<dbReference type="GO" id="GO:0000776">
    <property type="term" value="C:kinetochore"/>
    <property type="evidence" value="ECO:0007669"/>
    <property type="project" value="InterPro"/>
</dbReference>
<dbReference type="GO" id="GO:0007059">
    <property type="term" value="P:chromosome segregation"/>
    <property type="evidence" value="ECO:0007669"/>
    <property type="project" value="TreeGrafter"/>
</dbReference>
<dbReference type="InterPro" id="IPR028255">
    <property type="entry name" value="CENP-T"/>
</dbReference>
<dbReference type="AlphaFoldDB" id="A0AAV6G6I5"/>
<dbReference type="PANTHER" id="PTHR46904:SF1">
    <property type="entry name" value="CENTROMERE PROTEIN T"/>
    <property type="match status" value="1"/>
</dbReference>
<feature type="compositionally biased region" description="Basic and acidic residues" evidence="1">
    <location>
        <begin position="21"/>
        <end position="31"/>
    </location>
</feature>
<organism evidence="2 3">
    <name type="scientific">Alosa alosa</name>
    <name type="common">allis shad</name>
    <dbReference type="NCBI Taxonomy" id="278164"/>
    <lineage>
        <taxon>Eukaryota</taxon>
        <taxon>Metazoa</taxon>
        <taxon>Chordata</taxon>
        <taxon>Craniata</taxon>
        <taxon>Vertebrata</taxon>
        <taxon>Euteleostomi</taxon>
        <taxon>Actinopterygii</taxon>
        <taxon>Neopterygii</taxon>
        <taxon>Teleostei</taxon>
        <taxon>Clupei</taxon>
        <taxon>Clupeiformes</taxon>
        <taxon>Clupeoidei</taxon>
        <taxon>Clupeidae</taxon>
        <taxon>Alosa</taxon>
    </lineage>
</organism>
<feature type="region of interest" description="Disordered" evidence="1">
    <location>
        <begin position="21"/>
        <end position="97"/>
    </location>
</feature>
<feature type="compositionally biased region" description="Basic and acidic residues" evidence="1">
    <location>
        <begin position="390"/>
        <end position="405"/>
    </location>
</feature>
<proteinExistence type="predicted"/>
<dbReference type="GO" id="GO:0000278">
    <property type="term" value="P:mitotic cell cycle"/>
    <property type="evidence" value="ECO:0007669"/>
    <property type="project" value="TreeGrafter"/>
</dbReference>
<name>A0AAV6G6I5_9TELE</name>
<reference evidence="2" key="1">
    <citation type="submission" date="2020-10" db="EMBL/GenBank/DDBJ databases">
        <title>Chromosome-scale genome assembly of the Allis shad, Alosa alosa.</title>
        <authorList>
            <person name="Margot Z."/>
            <person name="Christophe K."/>
            <person name="Cabau C."/>
            <person name="Louis A."/>
            <person name="Berthelot C."/>
            <person name="Parey E."/>
            <person name="Roest Crollius H."/>
            <person name="Montfort J."/>
            <person name="Robinson-Rechavi M."/>
            <person name="Bucao C."/>
            <person name="Bouchez O."/>
            <person name="Gislard M."/>
            <person name="Lluch J."/>
            <person name="Milhes M."/>
            <person name="Lampietro C."/>
            <person name="Lopez Roques C."/>
            <person name="Donnadieu C."/>
            <person name="Braasch I."/>
            <person name="Desvignes T."/>
            <person name="Postlethwait J."/>
            <person name="Bobe J."/>
            <person name="Guiguen Y."/>
        </authorList>
    </citation>
    <scope>NUCLEOTIDE SEQUENCE</scope>
    <source>
        <strain evidence="2">M-15738</strain>
        <tissue evidence="2">Blood</tissue>
    </source>
</reference>